<name>A0A5J4PAT3_9ZZZZ</name>
<protein>
    <recommendedName>
        <fullName evidence="1">Transposase DDE domain-containing protein</fullName>
    </recommendedName>
</protein>
<feature type="domain" description="Transposase DDE" evidence="1">
    <location>
        <begin position="6"/>
        <end position="56"/>
    </location>
</feature>
<organism evidence="2">
    <name type="scientific">termite gut metagenome</name>
    <dbReference type="NCBI Taxonomy" id="433724"/>
    <lineage>
        <taxon>unclassified sequences</taxon>
        <taxon>metagenomes</taxon>
        <taxon>organismal metagenomes</taxon>
    </lineage>
</organism>
<dbReference type="AlphaFoldDB" id="A0A5J4PAT3"/>
<sequence>TLRSDKSTDFKPLPKRWVVERTFSWFENFRRLTKDYEYTTSSSQAMIYLAFIALMLNKITFL</sequence>
<accession>A0A5J4PAT3</accession>
<dbReference type="PANTHER" id="PTHR30007:SF0">
    <property type="entry name" value="TRANSPOSASE"/>
    <property type="match status" value="1"/>
</dbReference>
<gene>
    <name evidence="2" type="ORF">EZS27_041691</name>
</gene>
<evidence type="ECO:0000313" key="2">
    <source>
        <dbReference type="EMBL" id="KAA6306645.1"/>
    </source>
</evidence>
<proteinExistence type="predicted"/>
<dbReference type="InterPro" id="IPR025668">
    <property type="entry name" value="Tnp_DDE_dom"/>
</dbReference>
<reference evidence="2" key="1">
    <citation type="submission" date="2019-03" db="EMBL/GenBank/DDBJ databases">
        <title>Single cell metagenomics reveals metabolic interactions within the superorganism composed of flagellate Streblomastix strix and complex community of Bacteroidetes bacteria on its surface.</title>
        <authorList>
            <person name="Treitli S.C."/>
            <person name="Kolisko M."/>
            <person name="Husnik F."/>
            <person name="Keeling P."/>
            <person name="Hampl V."/>
        </authorList>
    </citation>
    <scope>NUCLEOTIDE SEQUENCE</scope>
    <source>
        <strain evidence="2">STM</strain>
    </source>
</reference>
<comment type="caution">
    <text evidence="2">The sequence shown here is derived from an EMBL/GenBank/DDBJ whole genome shotgun (WGS) entry which is preliminary data.</text>
</comment>
<dbReference type="EMBL" id="SNRY01009752">
    <property type="protein sequence ID" value="KAA6306645.1"/>
    <property type="molecule type" value="Genomic_DNA"/>
</dbReference>
<dbReference type="Pfam" id="PF13586">
    <property type="entry name" value="DDE_Tnp_1_2"/>
    <property type="match status" value="1"/>
</dbReference>
<evidence type="ECO:0000259" key="1">
    <source>
        <dbReference type="Pfam" id="PF13586"/>
    </source>
</evidence>
<dbReference type="PANTHER" id="PTHR30007">
    <property type="entry name" value="PHP DOMAIN PROTEIN"/>
    <property type="match status" value="1"/>
</dbReference>
<feature type="non-terminal residue" evidence="2">
    <location>
        <position position="1"/>
    </location>
</feature>